<evidence type="ECO:0000256" key="4">
    <source>
        <dbReference type="ARBA" id="ARBA00022448"/>
    </source>
</evidence>
<keyword evidence="6" id="KW-0653">Protein transport</keyword>
<dbReference type="AlphaFoldDB" id="A0A8C5H2E8"/>
<evidence type="ECO:0000313" key="16">
    <source>
        <dbReference type="Ensembl" id="ENSGWIP00000038539.1"/>
    </source>
</evidence>
<dbReference type="CTD" id="83547"/>
<evidence type="ECO:0000256" key="1">
    <source>
        <dbReference type="ARBA" id="ARBA00004138"/>
    </source>
</evidence>
<evidence type="ECO:0000256" key="7">
    <source>
        <dbReference type="ARBA" id="ARBA00023054"/>
    </source>
</evidence>
<evidence type="ECO:0000259" key="14">
    <source>
        <dbReference type="PROSITE" id="PS51776"/>
    </source>
</evidence>
<feature type="region of interest" description="Disordered" evidence="13">
    <location>
        <begin position="347"/>
        <end position="425"/>
    </location>
</feature>
<keyword evidence="5" id="KW-0963">Cytoplasm</keyword>
<dbReference type="OrthoDB" id="10069524at2759"/>
<dbReference type="GeneID" id="114475033"/>
<reference evidence="16" key="3">
    <citation type="submission" date="2025-09" db="UniProtKB">
        <authorList>
            <consortium name="Ensembl"/>
        </authorList>
    </citation>
    <scope>IDENTIFICATION</scope>
</reference>
<evidence type="ECO:0000256" key="9">
    <source>
        <dbReference type="ARBA" id="ARBA00023212"/>
    </source>
</evidence>
<reference evidence="16" key="2">
    <citation type="submission" date="2025-08" db="UniProtKB">
        <authorList>
            <consortium name="Ensembl"/>
        </authorList>
    </citation>
    <scope>IDENTIFICATION</scope>
</reference>
<evidence type="ECO:0000259" key="15">
    <source>
        <dbReference type="PROSITE" id="PS51777"/>
    </source>
</evidence>
<name>A0A8C5H2E8_GOUWI</name>
<dbReference type="GO" id="GO:0015031">
    <property type="term" value="P:protein transport"/>
    <property type="evidence" value="ECO:0007669"/>
    <property type="project" value="UniProtKB-KW"/>
</dbReference>
<keyword evidence="8" id="KW-0969">Cilium</keyword>
<dbReference type="Pfam" id="PF11461">
    <property type="entry name" value="RILP"/>
    <property type="match status" value="1"/>
</dbReference>
<dbReference type="GO" id="GO:0051959">
    <property type="term" value="F:dynein light intermediate chain binding"/>
    <property type="evidence" value="ECO:0007669"/>
    <property type="project" value="TreeGrafter"/>
</dbReference>
<sequence length="425" mass="49179">MEPVPDSRDRGEEDCFHRAVSALTVNDVYEIAKLVGTELEKVIDGYGKESVEGLVPRIVKVLELLESFASRNNVHKQREEELLRTFENLQLRRCGGRDGEENPDPQQVLDWQQKEQQWMERCEELQSQIQQLQEDREELQSRLKGNHAQEDRVQRQEREVMLKLKEVVDKQRDELRAKVQQITTISKEVEALQEQLERFMKMNGELRHKQDVLQAQLRSTVERKADMEADLKEKHKEIKNLQALLDRTNSNNPASAHETASESNENSADQKDSDLPCFTKKEVRDILFERNELKTNLFLVQEELNYYQREILNEERCPGFLLEAVRSAIRQRRKLIKSKMLGIPVNECSSSEEEERSSLFGHTEVDGAEVDESEKPAESRIRNLFGFLTRSGNGRSPTHMSSSASTWEIIDDSEASEEVEQSPAS</sequence>
<dbReference type="Gene3D" id="6.10.230.10">
    <property type="match status" value="1"/>
</dbReference>
<feature type="compositionally biased region" description="Polar residues" evidence="13">
    <location>
        <begin position="390"/>
        <end position="406"/>
    </location>
</feature>
<evidence type="ECO:0000256" key="6">
    <source>
        <dbReference type="ARBA" id="ARBA00022927"/>
    </source>
</evidence>
<evidence type="ECO:0000256" key="2">
    <source>
        <dbReference type="ARBA" id="ARBA00004300"/>
    </source>
</evidence>
<feature type="coiled-coil region" evidence="12">
    <location>
        <begin position="108"/>
        <end position="149"/>
    </location>
</feature>
<dbReference type="InterPro" id="IPR034744">
    <property type="entry name" value="RH2"/>
</dbReference>
<dbReference type="CDD" id="cd14445">
    <property type="entry name" value="RILP-like"/>
    <property type="match status" value="1"/>
</dbReference>
<dbReference type="RefSeq" id="XP_028321528.1">
    <property type="nucleotide sequence ID" value="XM_028465727.1"/>
</dbReference>
<reference evidence="16" key="1">
    <citation type="submission" date="2020-06" db="EMBL/GenBank/DDBJ databases">
        <authorList>
            <consortium name="Wellcome Sanger Institute Data Sharing"/>
        </authorList>
    </citation>
    <scope>NUCLEOTIDE SEQUENCE [LARGE SCALE GENOMIC DNA]</scope>
</reference>
<dbReference type="GO" id="GO:0060271">
    <property type="term" value="P:cilium assembly"/>
    <property type="evidence" value="ECO:0007669"/>
    <property type="project" value="TreeGrafter"/>
</dbReference>
<dbReference type="SUPFAM" id="SSF161256">
    <property type="entry name" value="RILP dimerisation region"/>
    <property type="match status" value="1"/>
</dbReference>
<evidence type="ECO:0000256" key="10">
    <source>
        <dbReference type="ARBA" id="ARBA00023273"/>
    </source>
</evidence>
<dbReference type="GO" id="GO:0005829">
    <property type="term" value="C:cytosol"/>
    <property type="evidence" value="ECO:0007669"/>
    <property type="project" value="UniProtKB-SubCell"/>
</dbReference>
<organism evidence="16 17">
    <name type="scientific">Gouania willdenowi</name>
    <name type="common">Blunt-snouted clingfish</name>
    <name type="synonym">Lepadogaster willdenowi</name>
    <dbReference type="NCBI Taxonomy" id="441366"/>
    <lineage>
        <taxon>Eukaryota</taxon>
        <taxon>Metazoa</taxon>
        <taxon>Chordata</taxon>
        <taxon>Craniata</taxon>
        <taxon>Vertebrata</taxon>
        <taxon>Euteleostomi</taxon>
        <taxon>Actinopterygii</taxon>
        <taxon>Neopterygii</taxon>
        <taxon>Teleostei</taxon>
        <taxon>Neoteleostei</taxon>
        <taxon>Acanthomorphata</taxon>
        <taxon>Ovalentaria</taxon>
        <taxon>Blenniimorphae</taxon>
        <taxon>Blenniiformes</taxon>
        <taxon>Gobiesocoidei</taxon>
        <taxon>Gobiesocidae</taxon>
        <taxon>Gobiesocinae</taxon>
        <taxon>Gouania</taxon>
    </lineage>
</organism>
<dbReference type="GO" id="GO:0036064">
    <property type="term" value="C:ciliary basal body"/>
    <property type="evidence" value="ECO:0007669"/>
    <property type="project" value="TreeGrafter"/>
</dbReference>
<dbReference type="InterPro" id="IPR051241">
    <property type="entry name" value="DZIP_RILPL"/>
</dbReference>
<keyword evidence="4" id="KW-0813">Transport</keyword>
<dbReference type="GO" id="GO:0031267">
    <property type="term" value="F:small GTPase binding"/>
    <property type="evidence" value="ECO:0007669"/>
    <property type="project" value="TreeGrafter"/>
</dbReference>
<feature type="compositionally biased region" description="Acidic residues" evidence="13">
    <location>
        <begin position="409"/>
        <end position="425"/>
    </location>
</feature>
<comment type="subcellular location">
    <subcellularLocation>
        <location evidence="1">Cell projection</location>
        <location evidence="1">Cilium</location>
    </subcellularLocation>
    <subcellularLocation>
        <location evidence="2">Cytoplasm</location>
        <location evidence="2">Cytoskeleton</location>
        <location evidence="2">Microtubule organizing center</location>
        <location evidence="2">Centrosome</location>
    </subcellularLocation>
    <subcellularLocation>
        <location evidence="3">Cytoplasm</location>
        <location evidence="3">Cytosol</location>
    </subcellularLocation>
</comment>
<evidence type="ECO:0000256" key="11">
    <source>
        <dbReference type="ARBA" id="ARBA00040819"/>
    </source>
</evidence>
<dbReference type="FunFam" id="1.20.58.1770:FF:000003">
    <property type="entry name" value="RILP-like protein 2 isoform X1"/>
    <property type="match status" value="1"/>
</dbReference>
<evidence type="ECO:0000256" key="13">
    <source>
        <dbReference type="SAM" id="MobiDB-lite"/>
    </source>
</evidence>
<evidence type="ECO:0000256" key="3">
    <source>
        <dbReference type="ARBA" id="ARBA00004514"/>
    </source>
</evidence>
<feature type="domain" description="RH2" evidence="15">
    <location>
        <begin position="275"/>
        <end position="351"/>
    </location>
</feature>
<evidence type="ECO:0000256" key="12">
    <source>
        <dbReference type="SAM" id="Coils"/>
    </source>
</evidence>
<dbReference type="Proteomes" id="UP000694680">
    <property type="component" value="Chromosome 13"/>
</dbReference>
<dbReference type="GO" id="GO:0005813">
    <property type="term" value="C:centrosome"/>
    <property type="evidence" value="ECO:0007669"/>
    <property type="project" value="UniProtKB-SubCell"/>
</dbReference>
<dbReference type="InterPro" id="IPR034743">
    <property type="entry name" value="RH1"/>
</dbReference>
<accession>A0A8C5H2E8</accession>
<feature type="region of interest" description="Disordered" evidence="13">
    <location>
        <begin position="246"/>
        <end position="274"/>
    </location>
</feature>
<gene>
    <name evidence="16" type="primary">rilp</name>
</gene>
<dbReference type="GO" id="GO:0046983">
    <property type="term" value="F:protein dimerization activity"/>
    <property type="evidence" value="ECO:0007669"/>
    <property type="project" value="InterPro"/>
</dbReference>
<dbReference type="Pfam" id="PF09744">
    <property type="entry name" value="RH1"/>
    <property type="match status" value="1"/>
</dbReference>
<keyword evidence="9" id="KW-0206">Cytoskeleton</keyword>
<dbReference type="PROSITE" id="PS51777">
    <property type="entry name" value="RH2"/>
    <property type="match status" value="1"/>
</dbReference>
<keyword evidence="10" id="KW-0966">Cell projection</keyword>
<keyword evidence="7 12" id="KW-0175">Coiled coil</keyword>
<dbReference type="PANTHER" id="PTHR21502:SF7">
    <property type="entry name" value="RAB-INTERACTING LYSOSOMAL PROTEIN"/>
    <property type="match status" value="1"/>
</dbReference>
<dbReference type="PROSITE" id="PS51776">
    <property type="entry name" value="RH1"/>
    <property type="match status" value="1"/>
</dbReference>
<dbReference type="PANTHER" id="PTHR21502">
    <property type="entry name" value="ZINC FINGER PROTEIN DZIP1"/>
    <property type="match status" value="1"/>
</dbReference>
<evidence type="ECO:0000313" key="17">
    <source>
        <dbReference type="Proteomes" id="UP000694680"/>
    </source>
</evidence>
<keyword evidence="17" id="KW-1185">Reference proteome</keyword>
<evidence type="ECO:0000256" key="8">
    <source>
        <dbReference type="ARBA" id="ARBA00023069"/>
    </source>
</evidence>
<protein>
    <recommendedName>
        <fullName evidence="11">RILP-like protein 2</fullName>
    </recommendedName>
</protein>
<dbReference type="InterPro" id="IPR021563">
    <property type="entry name" value="RILP_dimer"/>
</dbReference>
<proteinExistence type="predicted"/>
<dbReference type="Ensembl" id="ENSGWIT00000041954.1">
    <property type="protein sequence ID" value="ENSGWIP00000038539.1"/>
    <property type="gene ID" value="ENSGWIG00000019710.1"/>
</dbReference>
<feature type="domain" description="RH1" evidence="14">
    <location>
        <begin position="11"/>
        <end position="99"/>
    </location>
</feature>
<dbReference type="Gene3D" id="1.20.58.1770">
    <property type="match status" value="1"/>
</dbReference>
<evidence type="ECO:0000256" key="5">
    <source>
        <dbReference type="ARBA" id="ARBA00022490"/>
    </source>
</evidence>